<dbReference type="EMBL" id="JAMFTS010000005">
    <property type="protein sequence ID" value="KAJ4754149.1"/>
    <property type="molecule type" value="Genomic_DNA"/>
</dbReference>
<dbReference type="InterPro" id="IPR011598">
    <property type="entry name" value="bHLH_dom"/>
</dbReference>
<name>A0AAV8CH61_9POAL</name>
<evidence type="ECO:0000256" key="6">
    <source>
        <dbReference type="SAM" id="MobiDB-lite"/>
    </source>
</evidence>
<accession>A0AAV8CH61</accession>
<keyword evidence="9" id="KW-1185">Reference proteome</keyword>
<dbReference type="PROSITE" id="PS50888">
    <property type="entry name" value="BHLH"/>
    <property type="match status" value="1"/>
</dbReference>
<feature type="compositionally biased region" description="Basic and acidic residues" evidence="6">
    <location>
        <begin position="117"/>
        <end position="131"/>
    </location>
</feature>
<dbReference type="SUPFAM" id="SSF47459">
    <property type="entry name" value="HLH, helix-loop-helix DNA-binding domain"/>
    <property type="match status" value="1"/>
</dbReference>
<sequence>MEINDKDNFELEKNGYQVNYQNATFLAGTSMPDLSWNANYAISGPSGPNLGWDQNLLCQLPKLNSFLPPSLSDIQADSGFIERAAKYSCFNGGNVSAMLGSINNSVLDQSKRMENFVEDGSNRRGLERSETGDGASSGGCGQEEGTSSANAKKRKRPNQGNEVNQGEGARKSPVTNCTKDTGEKEEKGEEKKPSENQTKNGSDPANKEEYVHVRARRGQATNSHSLAERVRREKISERMKYLQDLVPGCSKVTGKAVMLDEIINYVQSLQRQVEFLSMKLSAINPRLGFNIEGILSKSLFNSNVGPSSSMGYLPDPGQTQLHLSQQNLLHAGITDIADPADALRRIANAQLMSNIGLKELSLQVLIEKCTHDTHTHTHTSRGYKYLTFLFILFFYLFL</sequence>
<keyword evidence="4" id="KW-0804">Transcription</keyword>
<dbReference type="SMART" id="SM00353">
    <property type="entry name" value="HLH"/>
    <property type="match status" value="1"/>
</dbReference>
<evidence type="ECO:0000313" key="8">
    <source>
        <dbReference type="EMBL" id="KAJ4754149.1"/>
    </source>
</evidence>
<keyword evidence="3" id="KW-0805">Transcription regulation</keyword>
<dbReference type="Pfam" id="PF00010">
    <property type="entry name" value="HLH"/>
    <property type="match status" value="1"/>
</dbReference>
<dbReference type="PANTHER" id="PTHR12565:SF184">
    <property type="entry name" value="BHLH TRANSCRIPTION FACTOR"/>
    <property type="match status" value="1"/>
</dbReference>
<keyword evidence="5" id="KW-0539">Nucleus</keyword>
<dbReference type="InterPro" id="IPR036638">
    <property type="entry name" value="HLH_DNA-bd_sf"/>
</dbReference>
<proteinExistence type="inferred from homology"/>
<dbReference type="GO" id="GO:0003700">
    <property type="term" value="F:DNA-binding transcription factor activity"/>
    <property type="evidence" value="ECO:0007669"/>
    <property type="project" value="TreeGrafter"/>
</dbReference>
<evidence type="ECO:0000313" key="9">
    <source>
        <dbReference type="Proteomes" id="UP001140206"/>
    </source>
</evidence>
<dbReference type="GO" id="GO:0005634">
    <property type="term" value="C:nucleus"/>
    <property type="evidence" value="ECO:0007669"/>
    <property type="project" value="UniProtKB-SubCell"/>
</dbReference>
<gene>
    <name evidence="8" type="ORF">LUZ62_088554</name>
</gene>
<dbReference type="FunFam" id="4.10.280.10:FF:000002">
    <property type="entry name" value="Basic helix-loop-helix transcription factor"/>
    <property type="match status" value="1"/>
</dbReference>
<dbReference type="PANTHER" id="PTHR12565">
    <property type="entry name" value="STEROL REGULATORY ELEMENT-BINDING PROTEIN"/>
    <property type="match status" value="1"/>
</dbReference>
<evidence type="ECO:0000256" key="3">
    <source>
        <dbReference type="ARBA" id="ARBA00023015"/>
    </source>
</evidence>
<dbReference type="GO" id="GO:0046983">
    <property type="term" value="F:protein dimerization activity"/>
    <property type="evidence" value="ECO:0007669"/>
    <property type="project" value="InterPro"/>
</dbReference>
<dbReference type="AlphaFoldDB" id="A0AAV8CH61"/>
<reference evidence="8" key="1">
    <citation type="submission" date="2022-08" db="EMBL/GenBank/DDBJ databases">
        <authorList>
            <person name="Marques A."/>
        </authorList>
    </citation>
    <scope>NUCLEOTIDE SEQUENCE</scope>
    <source>
        <strain evidence="8">RhyPub2mFocal</strain>
        <tissue evidence="8">Leaves</tissue>
    </source>
</reference>
<evidence type="ECO:0000256" key="2">
    <source>
        <dbReference type="ARBA" id="ARBA00005510"/>
    </source>
</evidence>
<comment type="similarity">
    <text evidence="2">Belongs to the bHLH protein family.</text>
</comment>
<dbReference type="CDD" id="cd18919">
    <property type="entry name" value="bHLH_AtBPE_like"/>
    <property type="match status" value="1"/>
</dbReference>
<evidence type="ECO:0000256" key="4">
    <source>
        <dbReference type="ARBA" id="ARBA00023163"/>
    </source>
</evidence>
<feature type="compositionally biased region" description="Basic and acidic residues" evidence="6">
    <location>
        <begin position="180"/>
        <end position="194"/>
    </location>
</feature>
<dbReference type="InterPro" id="IPR024097">
    <property type="entry name" value="bHLH_ZIP_TF"/>
</dbReference>
<evidence type="ECO:0000256" key="5">
    <source>
        <dbReference type="ARBA" id="ARBA00023242"/>
    </source>
</evidence>
<protein>
    <submittedName>
        <fullName evidence="8">BHLH-transcription factor</fullName>
    </submittedName>
</protein>
<feature type="domain" description="BHLH" evidence="7">
    <location>
        <begin position="219"/>
        <end position="269"/>
    </location>
</feature>
<evidence type="ECO:0000256" key="1">
    <source>
        <dbReference type="ARBA" id="ARBA00004123"/>
    </source>
</evidence>
<organism evidence="8 9">
    <name type="scientific">Rhynchospora pubera</name>
    <dbReference type="NCBI Taxonomy" id="906938"/>
    <lineage>
        <taxon>Eukaryota</taxon>
        <taxon>Viridiplantae</taxon>
        <taxon>Streptophyta</taxon>
        <taxon>Embryophyta</taxon>
        <taxon>Tracheophyta</taxon>
        <taxon>Spermatophyta</taxon>
        <taxon>Magnoliopsida</taxon>
        <taxon>Liliopsida</taxon>
        <taxon>Poales</taxon>
        <taxon>Cyperaceae</taxon>
        <taxon>Cyperoideae</taxon>
        <taxon>Rhynchosporeae</taxon>
        <taxon>Rhynchospora</taxon>
    </lineage>
</organism>
<dbReference type="Gene3D" id="4.10.280.10">
    <property type="entry name" value="Helix-loop-helix DNA-binding domain"/>
    <property type="match status" value="1"/>
</dbReference>
<feature type="region of interest" description="Disordered" evidence="6">
    <location>
        <begin position="117"/>
        <end position="207"/>
    </location>
</feature>
<comment type="caution">
    <text evidence="8">The sequence shown here is derived from an EMBL/GenBank/DDBJ whole genome shotgun (WGS) entry which is preliminary data.</text>
</comment>
<dbReference type="Proteomes" id="UP001140206">
    <property type="component" value="Chromosome 5"/>
</dbReference>
<comment type="subcellular location">
    <subcellularLocation>
        <location evidence="1">Nucleus</location>
    </subcellularLocation>
</comment>
<evidence type="ECO:0000259" key="7">
    <source>
        <dbReference type="PROSITE" id="PS50888"/>
    </source>
</evidence>